<feature type="compositionally biased region" description="Basic and acidic residues" evidence="1">
    <location>
        <begin position="17"/>
        <end position="26"/>
    </location>
</feature>
<evidence type="ECO:0000313" key="3">
    <source>
        <dbReference type="EMBL" id="NGM82096.1"/>
    </source>
</evidence>
<dbReference type="RefSeq" id="WP_165095943.1">
    <property type="nucleotide sequence ID" value="NZ_JAAKGU010000002.1"/>
</dbReference>
<protein>
    <submittedName>
        <fullName evidence="3">Uncharacterized protein</fullName>
    </submittedName>
</protein>
<keyword evidence="2" id="KW-1133">Transmembrane helix</keyword>
<keyword evidence="2" id="KW-0472">Membrane</keyword>
<evidence type="ECO:0000256" key="2">
    <source>
        <dbReference type="SAM" id="Phobius"/>
    </source>
</evidence>
<dbReference type="EMBL" id="JAAKGU010000002">
    <property type="protein sequence ID" value="NGM82096.1"/>
    <property type="molecule type" value="Genomic_DNA"/>
</dbReference>
<dbReference type="Proteomes" id="UP000480151">
    <property type="component" value="Unassembled WGS sequence"/>
</dbReference>
<accession>A0A6M1PFZ6</accession>
<reference evidence="3 4" key="1">
    <citation type="submission" date="2020-02" db="EMBL/GenBank/DDBJ databases">
        <authorList>
            <person name="Gao J."/>
            <person name="Sun J."/>
        </authorList>
    </citation>
    <scope>NUCLEOTIDE SEQUENCE [LARGE SCALE GENOMIC DNA]</scope>
    <source>
        <strain evidence="3 4">7124</strain>
    </source>
</reference>
<comment type="caution">
    <text evidence="3">The sequence shown here is derived from an EMBL/GenBank/DDBJ whole genome shotgun (WGS) entry which is preliminary data.</text>
</comment>
<feature type="transmembrane region" description="Helical" evidence="2">
    <location>
        <begin position="45"/>
        <end position="62"/>
    </location>
</feature>
<keyword evidence="4" id="KW-1185">Reference proteome</keyword>
<evidence type="ECO:0000313" key="4">
    <source>
        <dbReference type="Proteomes" id="UP000480151"/>
    </source>
</evidence>
<gene>
    <name evidence="3" type="ORF">G5B47_06695</name>
</gene>
<feature type="region of interest" description="Disordered" evidence="1">
    <location>
        <begin position="1"/>
        <end position="26"/>
    </location>
</feature>
<organism evidence="3 4">
    <name type="scientific">Paenibacillus apii</name>
    <dbReference type="NCBI Taxonomy" id="1850370"/>
    <lineage>
        <taxon>Bacteria</taxon>
        <taxon>Bacillati</taxon>
        <taxon>Bacillota</taxon>
        <taxon>Bacilli</taxon>
        <taxon>Bacillales</taxon>
        <taxon>Paenibacillaceae</taxon>
        <taxon>Paenibacillus</taxon>
    </lineage>
</organism>
<name>A0A6M1PFZ6_9BACL</name>
<sequence length="63" mass="6981">MSDFFNPGPPANSTDPGGHKANHDVNEKKLHTEGVRGFWRQVTDLLIGLAIIALIVIVILWIF</sequence>
<keyword evidence="2" id="KW-0812">Transmembrane</keyword>
<dbReference type="AlphaFoldDB" id="A0A6M1PFZ6"/>
<evidence type="ECO:0000256" key="1">
    <source>
        <dbReference type="SAM" id="MobiDB-lite"/>
    </source>
</evidence>
<proteinExistence type="predicted"/>